<dbReference type="PANTHER" id="PTHR45947:SF3">
    <property type="entry name" value="SULFOQUINOVOSYL TRANSFERASE SQD2"/>
    <property type="match status" value="1"/>
</dbReference>
<accession>A0ABT4YVW5</accession>
<protein>
    <submittedName>
        <fullName evidence="3">Glycosyltransferase</fullName>
        <ecNumber evidence="3">2.4.-.-</ecNumber>
    </submittedName>
</protein>
<sequence>MNITSAQRHGKKVIHVVQHLAPGGLESLTLDLLSFANPCDQVLIVSLEGTKDESLKNWPRLQAFENQLVFLNKKSGVQLSLILTLIKAFKAVKPDVVHTHHIGPLLYAGYAARMAGVPVRIHTEHDAWHLEDKKHRRIQGMVLKAAKPTLVADASHVKEKLNACFSGSRSIVIKNGVDCTKFKPGSRQLARELFKLPENKIIIGSAGRLEHVKGHDLAIKALALLSKDTILVIAGEGSQRANLEILVEKLQLKGQVIFLGLVENMPRFYQSLDLFCLPSRFEGLPLSPLEAQACNIPAVVTNVGASAEVLCSHTGSLAKSNNVADLAQSLARSLANQSNRLPREFVVTNNNIHQMVKAYDELSMGELA</sequence>
<proteinExistence type="predicted"/>
<dbReference type="SUPFAM" id="SSF53756">
    <property type="entry name" value="UDP-Glycosyltransferase/glycogen phosphorylase"/>
    <property type="match status" value="1"/>
</dbReference>
<dbReference type="Proteomes" id="UP001210678">
    <property type="component" value="Unassembled WGS sequence"/>
</dbReference>
<dbReference type="Pfam" id="PF13439">
    <property type="entry name" value="Glyco_transf_4"/>
    <property type="match status" value="1"/>
</dbReference>
<dbReference type="EC" id="2.4.-.-" evidence="3"/>
<dbReference type="InterPro" id="IPR050194">
    <property type="entry name" value="Glycosyltransferase_grp1"/>
</dbReference>
<dbReference type="GO" id="GO:0016757">
    <property type="term" value="F:glycosyltransferase activity"/>
    <property type="evidence" value="ECO:0007669"/>
    <property type="project" value="UniProtKB-KW"/>
</dbReference>
<gene>
    <name evidence="3" type="ORF">PGX00_19480</name>
</gene>
<dbReference type="Gene3D" id="3.40.50.2000">
    <property type="entry name" value="Glycogen Phosphorylase B"/>
    <property type="match status" value="2"/>
</dbReference>
<dbReference type="EMBL" id="JAQLOI010000003">
    <property type="protein sequence ID" value="MDB1125720.1"/>
    <property type="molecule type" value="Genomic_DNA"/>
</dbReference>
<evidence type="ECO:0000259" key="1">
    <source>
        <dbReference type="Pfam" id="PF00534"/>
    </source>
</evidence>
<reference evidence="3 4" key="1">
    <citation type="submission" date="2023-01" db="EMBL/GenBank/DDBJ databases">
        <title>Vibrio sp. KJ40-1 sp.nov, isolated from marine algae.</title>
        <authorList>
            <person name="Butt M."/>
            <person name="Kim J.M.J."/>
            <person name="Jeon C.O.C."/>
        </authorList>
    </citation>
    <scope>NUCLEOTIDE SEQUENCE [LARGE SCALE GENOMIC DNA]</scope>
    <source>
        <strain evidence="3 4">KJ40-1</strain>
    </source>
</reference>
<dbReference type="InterPro" id="IPR001296">
    <property type="entry name" value="Glyco_trans_1"/>
</dbReference>
<feature type="domain" description="Glycosyltransferase subfamily 4-like N-terminal" evidence="2">
    <location>
        <begin position="23"/>
        <end position="180"/>
    </location>
</feature>
<dbReference type="RefSeq" id="WP_272139678.1">
    <property type="nucleotide sequence ID" value="NZ_JAQLOI010000003.1"/>
</dbReference>
<feature type="domain" description="Glycosyl transferase family 1" evidence="1">
    <location>
        <begin position="191"/>
        <end position="339"/>
    </location>
</feature>
<dbReference type="Pfam" id="PF00534">
    <property type="entry name" value="Glycos_transf_1"/>
    <property type="match status" value="1"/>
</dbReference>
<dbReference type="InterPro" id="IPR028098">
    <property type="entry name" value="Glyco_trans_4-like_N"/>
</dbReference>
<dbReference type="PANTHER" id="PTHR45947">
    <property type="entry name" value="SULFOQUINOVOSYL TRANSFERASE SQD2"/>
    <property type="match status" value="1"/>
</dbReference>
<evidence type="ECO:0000313" key="4">
    <source>
        <dbReference type="Proteomes" id="UP001210678"/>
    </source>
</evidence>
<organism evidence="3 4">
    <name type="scientific">Vibrio algarum</name>
    <dbReference type="NCBI Taxonomy" id="3020714"/>
    <lineage>
        <taxon>Bacteria</taxon>
        <taxon>Pseudomonadati</taxon>
        <taxon>Pseudomonadota</taxon>
        <taxon>Gammaproteobacteria</taxon>
        <taxon>Vibrionales</taxon>
        <taxon>Vibrionaceae</taxon>
        <taxon>Vibrio</taxon>
    </lineage>
</organism>
<evidence type="ECO:0000259" key="2">
    <source>
        <dbReference type="Pfam" id="PF13439"/>
    </source>
</evidence>
<comment type="caution">
    <text evidence="3">The sequence shown here is derived from an EMBL/GenBank/DDBJ whole genome shotgun (WGS) entry which is preliminary data.</text>
</comment>
<keyword evidence="3" id="KW-0328">Glycosyltransferase</keyword>
<evidence type="ECO:0000313" key="3">
    <source>
        <dbReference type="EMBL" id="MDB1125720.1"/>
    </source>
</evidence>
<keyword evidence="3" id="KW-0808">Transferase</keyword>
<keyword evidence="4" id="KW-1185">Reference proteome</keyword>
<name>A0ABT4YVW5_9VIBR</name>